<feature type="compositionally biased region" description="Low complexity" evidence="1">
    <location>
        <begin position="205"/>
        <end position="231"/>
    </location>
</feature>
<proteinExistence type="predicted"/>
<keyword evidence="4" id="KW-1185">Reference proteome</keyword>
<feature type="domain" description="Peptidoglycan binding-like" evidence="2">
    <location>
        <begin position="98"/>
        <end position="148"/>
    </location>
</feature>
<dbReference type="EMBL" id="VLLF01000001">
    <property type="protein sequence ID" value="TWI93274.1"/>
    <property type="molecule type" value="Genomic_DNA"/>
</dbReference>
<dbReference type="RefSeq" id="WP_208994910.1">
    <property type="nucleotide sequence ID" value="NZ_SMLY01000060.1"/>
</dbReference>
<evidence type="ECO:0000313" key="3">
    <source>
        <dbReference type="EMBL" id="TWI93274.1"/>
    </source>
</evidence>
<feature type="region of interest" description="Disordered" evidence="1">
    <location>
        <begin position="158"/>
        <end position="240"/>
    </location>
</feature>
<dbReference type="AlphaFoldDB" id="A0A562TIW5"/>
<comment type="caution">
    <text evidence="3">The sequence shown here is derived from an EMBL/GenBank/DDBJ whole genome shotgun (WGS) entry which is preliminary data.</text>
</comment>
<sequence>MSKRQQKQTNLAKDLGLDEPEDGVLAKAGGFARDNPVAAGGSVVMALTGCLIVANAVGLQNGRHPAPLFSTREWDTPPAQVTPQEGRPAQVQEVSVLVLDLQTAFRKAGIYVGPLDGINGPATEQAIRQYERLLGRPETGLPTEELLATVLMRGVETPGVSGQAGPAGTPVAGAPFPRPKPDTRTGSIPAPRSVASTPVPPPPATRQIATAPAPANPPRGAGRSASSSGQAPVPPEVIPAPQADTRLVQIQRLLADLGYGPLAADGRMGDNTSKAIQRFQLDRGLPLTGLPTADVVERLEMVSGQNITN</sequence>
<dbReference type="InterPro" id="IPR002477">
    <property type="entry name" value="Peptidoglycan-bd-like"/>
</dbReference>
<protein>
    <submittedName>
        <fullName evidence="3">Putative peptidoglycan binding protein</fullName>
    </submittedName>
</protein>
<dbReference type="InterPro" id="IPR036366">
    <property type="entry name" value="PGBDSf"/>
</dbReference>
<feature type="compositionally biased region" description="Low complexity" evidence="1">
    <location>
        <begin position="163"/>
        <end position="175"/>
    </location>
</feature>
<dbReference type="Gene3D" id="1.10.101.10">
    <property type="entry name" value="PGBD-like superfamily/PGBD"/>
    <property type="match status" value="2"/>
</dbReference>
<reference evidence="3 4" key="1">
    <citation type="submission" date="2019-07" db="EMBL/GenBank/DDBJ databases">
        <title>Genomic Encyclopedia of Archaeal and Bacterial Type Strains, Phase II (KMG-II): from individual species to whole genera.</title>
        <authorList>
            <person name="Goeker M."/>
        </authorList>
    </citation>
    <scope>NUCLEOTIDE SEQUENCE [LARGE SCALE GENOMIC DNA]</scope>
    <source>
        <strain evidence="3 4">ATCC BAA-252</strain>
    </source>
</reference>
<evidence type="ECO:0000256" key="1">
    <source>
        <dbReference type="SAM" id="MobiDB-lite"/>
    </source>
</evidence>
<accession>A0A562TIW5</accession>
<organism evidence="3 4">
    <name type="scientific">Roseibium hamelinense</name>
    <dbReference type="NCBI Taxonomy" id="150831"/>
    <lineage>
        <taxon>Bacteria</taxon>
        <taxon>Pseudomonadati</taxon>
        <taxon>Pseudomonadota</taxon>
        <taxon>Alphaproteobacteria</taxon>
        <taxon>Hyphomicrobiales</taxon>
        <taxon>Stappiaceae</taxon>
        <taxon>Roseibium</taxon>
    </lineage>
</organism>
<evidence type="ECO:0000259" key="2">
    <source>
        <dbReference type="Pfam" id="PF01471"/>
    </source>
</evidence>
<feature type="domain" description="Peptidoglycan binding-like" evidence="2">
    <location>
        <begin position="247"/>
        <end position="299"/>
    </location>
</feature>
<gene>
    <name evidence="3" type="ORF">JM93_00829</name>
</gene>
<dbReference type="Proteomes" id="UP000320593">
    <property type="component" value="Unassembled WGS sequence"/>
</dbReference>
<dbReference type="SUPFAM" id="SSF47090">
    <property type="entry name" value="PGBD-like"/>
    <property type="match status" value="2"/>
</dbReference>
<dbReference type="Pfam" id="PF01471">
    <property type="entry name" value="PG_binding_1"/>
    <property type="match status" value="2"/>
</dbReference>
<name>A0A562TIW5_9HYPH</name>
<dbReference type="InterPro" id="IPR036365">
    <property type="entry name" value="PGBD-like_sf"/>
</dbReference>
<evidence type="ECO:0000313" key="4">
    <source>
        <dbReference type="Proteomes" id="UP000320593"/>
    </source>
</evidence>